<organism evidence="1 2">
    <name type="scientific">Dreissena polymorpha</name>
    <name type="common">Zebra mussel</name>
    <name type="synonym">Mytilus polymorpha</name>
    <dbReference type="NCBI Taxonomy" id="45954"/>
    <lineage>
        <taxon>Eukaryota</taxon>
        <taxon>Metazoa</taxon>
        <taxon>Spiralia</taxon>
        <taxon>Lophotrochozoa</taxon>
        <taxon>Mollusca</taxon>
        <taxon>Bivalvia</taxon>
        <taxon>Autobranchia</taxon>
        <taxon>Heteroconchia</taxon>
        <taxon>Euheterodonta</taxon>
        <taxon>Imparidentia</taxon>
        <taxon>Neoheterodontei</taxon>
        <taxon>Myida</taxon>
        <taxon>Dreissenoidea</taxon>
        <taxon>Dreissenidae</taxon>
        <taxon>Dreissena</taxon>
    </lineage>
</organism>
<gene>
    <name evidence="1" type="ORF">DPMN_152277</name>
</gene>
<reference evidence="1" key="2">
    <citation type="submission" date="2020-11" db="EMBL/GenBank/DDBJ databases">
        <authorList>
            <person name="McCartney M.A."/>
            <person name="Auch B."/>
            <person name="Kono T."/>
            <person name="Mallez S."/>
            <person name="Becker A."/>
            <person name="Gohl D.M."/>
            <person name="Silverstein K.A.T."/>
            <person name="Koren S."/>
            <person name="Bechman K.B."/>
            <person name="Herman A."/>
            <person name="Abrahante J.E."/>
            <person name="Garbe J."/>
        </authorList>
    </citation>
    <scope>NUCLEOTIDE SEQUENCE</scope>
    <source>
        <strain evidence="1">Duluth1</strain>
        <tissue evidence="1">Whole animal</tissue>
    </source>
</reference>
<accession>A0A9D4FLI7</accession>
<proteinExistence type="predicted"/>
<comment type="caution">
    <text evidence="1">The sequence shown here is derived from an EMBL/GenBank/DDBJ whole genome shotgun (WGS) entry which is preliminary data.</text>
</comment>
<name>A0A9D4FLI7_DREPO</name>
<protein>
    <submittedName>
        <fullName evidence="1">Uncharacterized protein</fullName>
    </submittedName>
</protein>
<evidence type="ECO:0000313" key="2">
    <source>
        <dbReference type="Proteomes" id="UP000828390"/>
    </source>
</evidence>
<sequence>MESVLYYFLKEKVKQDRREKTSLADAQTWIEEVPLLPVENYCAACLSVEFFSILK</sequence>
<dbReference type="AlphaFoldDB" id="A0A9D4FLI7"/>
<keyword evidence="2" id="KW-1185">Reference proteome</keyword>
<reference evidence="1" key="1">
    <citation type="journal article" date="2019" name="bioRxiv">
        <title>The Genome of the Zebra Mussel, Dreissena polymorpha: A Resource for Invasive Species Research.</title>
        <authorList>
            <person name="McCartney M.A."/>
            <person name="Auch B."/>
            <person name="Kono T."/>
            <person name="Mallez S."/>
            <person name="Zhang Y."/>
            <person name="Obille A."/>
            <person name="Becker A."/>
            <person name="Abrahante J.E."/>
            <person name="Garbe J."/>
            <person name="Badalamenti J.P."/>
            <person name="Herman A."/>
            <person name="Mangelson H."/>
            <person name="Liachko I."/>
            <person name="Sullivan S."/>
            <person name="Sone E.D."/>
            <person name="Koren S."/>
            <person name="Silverstein K.A.T."/>
            <person name="Beckman K.B."/>
            <person name="Gohl D.M."/>
        </authorList>
    </citation>
    <scope>NUCLEOTIDE SEQUENCE</scope>
    <source>
        <strain evidence="1">Duluth1</strain>
        <tissue evidence="1">Whole animal</tissue>
    </source>
</reference>
<evidence type="ECO:0000313" key="1">
    <source>
        <dbReference type="EMBL" id="KAH3798675.1"/>
    </source>
</evidence>
<dbReference type="Proteomes" id="UP000828390">
    <property type="component" value="Unassembled WGS sequence"/>
</dbReference>
<dbReference type="EMBL" id="JAIWYP010000007">
    <property type="protein sequence ID" value="KAH3798675.1"/>
    <property type="molecule type" value="Genomic_DNA"/>
</dbReference>